<dbReference type="InterPro" id="IPR053172">
    <property type="entry name" value="Tn903_transposase"/>
</dbReference>
<dbReference type="PANTHER" id="PTHR34631">
    <property type="match status" value="1"/>
</dbReference>
<dbReference type="KEGG" id="elux:BTN50_0468"/>
<reference evidence="3" key="1">
    <citation type="submission" date="2017-04" db="EMBL/GenBank/DDBJ databases">
        <title>Genome evolution of the luminous symbionts of deep sea anglerfish.</title>
        <authorList>
            <person name="Hendry T.A."/>
        </authorList>
    </citation>
    <scope>NUCLEOTIDE SEQUENCE [LARGE SCALE GENOMIC DNA]</scope>
</reference>
<keyword evidence="3" id="KW-1185">Reference proteome</keyword>
<evidence type="ECO:0000313" key="3">
    <source>
        <dbReference type="Proteomes" id="UP000218160"/>
    </source>
</evidence>
<dbReference type="PANTHER" id="PTHR34631:SF3">
    <property type="entry name" value="ISSOD12 TRANSPOSASE TNPA_ISSOD12"/>
    <property type="match status" value="1"/>
</dbReference>
<proteinExistence type="predicted"/>
<dbReference type="InterPro" id="IPR025668">
    <property type="entry name" value="Tnp_DDE_dom"/>
</dbReference>
<organism evidence="2 3">
    <name type="scientific">Candidatus Enterovibrio altilux</name>
    <dbReference type="NCBI Taxonomy" id="1927128"/>
    <lineage>
        <taxon>Bacteria</taxon>
        <taxon>Pseudomonadati</taxon>
        <taxon>Pseudomonadota</taxon>
        <taxon>Gammaproteobacteria</taxon>
        <taxon>Vibrionales</taxon>
        <taxon>Vibrionaceae</taxon>
        <taxon>Enterovibrio</taxon>
    </lineage>
</organism>
<feature type="domain" description="Transposase DDE" evidence="1">
    <location>
        <begin position="1"/>
        <end position="69"/>
    </location>
</feature>
<protein>
    <submittedName>
        <fullName evidence="2">Mobile element protein</fullName>
    </submittedName>
</protein>
<dbReference type="Proteomes" id="UP000218160">
    <property type="component" value="Chromosome 1"/>
</dbReference>
<gene>
    <name evidence="2" type="ORF">BTN50_0468</name>
</gene>
<dbReference type="AlphaFoldDB" id="A0A291B7P3"/>
<dbReference type="EMBL" id="CP020660">
    <property type="protein sequence ID" value="ATF08997.1"/>
    <property type="molecule type" value="Genomic_DNA"/>
</dbReference>
<accession>A0A291B7P3</accession>
<sequence length="72" mass="8266">MVKRVLSMPWRGLKGLINFVFKLAQRLLSCFHYACINKRAKTANIAFKKKTTGITKYLAIDSVGLKVYRESE</sequence>
<evidence type="ECO:0000313" key="2">
    <source>
        <dbReference type="EMBL" id="ATF08997.1"/>
    </source>
</evidence>
<evidence type="ECO:0000259" key="1">
    <source>
        <dbReference type="Pfam" id="PF13737"/>
    </source>
</evidence>
<name>A0A291B7P3_9GAMM</name>
<dbReference type="Pfam" id="PF13737">
    <property type="entry name" value="DDE_Tnp_1_5"/>
    <property type="match status" value="1"/>
</dbReference>